<name>X1FA59_9ZZZZ</name>
<reference evidence="1" key="1">
    <citation type="journal article" date="2014" name="Front. Microbiol.">
        <title>High frequency of phylogenetically diverse reductive dehalogenase-homologous genes in deep subseafloor sedimentary metagenomes.</title>
        <authorList>
            <person name="Kawai M."/>
            <person name="Futagami T."/>
            <person name="Toyoda A."/>
            <person name="Takaki Y."/>
            <person name="Nishi S."/>
            <person name="Hori S."/>
            <person name="Arai W."/>
            <person name="Tsubouchi T."/>
            <person name="Morono Y."/>
            <person name="Uchiyama I."/>
            <person name="Ito T."/>
            <person name="Fujiyama A."/>
            <person name="Inagaki F."/>
            <person name="Takami H."/>
        </authorList>
    </citation>
    <scope>NUCLEOTIDE SEQUENCE</scope>
    <source>
        <strain evidence="1">Expedition CK06-06</strain>
    </source>
</reference>
<comment type="caution">
    <text evidence="1">The sequence shown here is derived from an EMBL/GenBank/DDBJ whole genome shotgun (WGS) entry which is preliminary data.</text>
</comment>
<sequence>FPEWPFSLYDFLLALQSEELHEMPHQWNDFYDGGGQPYLPGPYSYTGDLEYDDNDFNRIYRGNNFGVSNTVIVTWNPNNPVESMDVLRYDYEIKTGPHATEYLFEIYNFQTSQYDIVSTSSSGTGNINLASKYYDVNYNVQVKFFSSDSGVPLPGPGPMSIDPYYVIFQIDQLRIDYTGDTAPPPPPDPLVFCAELDEGSGICAN</sequence>
<evidence type="ECO:0000313" key="1">
    <source>
        <dbReference type="EMBL" id="GAH17638.1"/>
    </source>
</evidence>
<gene>
    <name evidence="1" type="ORF">S01H4_55205</name>
</gene>
<organism evidence="1">
    <name type="scientific">marine sediment metagenome</name>
    <dbReference type="NCBI Taxonomy" id="412755"/>
    <lineage>
        <taxon>unclassified sequences</taxon>
        <taxon>metagenomes</taxon>
        <taxon>ecological metagenomes</taxon>
    </lineage>
</organism>
<dbReference type="AlphaFoldDB" id="X1FA59"/>
<dbReference type="EMBL" id="BART01031835">
    <property type="protein sequence ID" value="GAH17638.1"/>
    <property type="molecule type" value="Genomic_DNA"/>
</dbReference>
<protein>
    <submittedName>
        <fullName evidence="1">Uncharacterized protein</fullName>
    </submittedName>
</protein>
<proteinExistence type="predicted"/>
<accession>X1FA59</accession>
<feature type="non-terminal residue" evidence="1">
    <location>
        <position position="1"/>
    </location>
</feature>